<dbReference type="PROSITE" id="PS51032">
    <property type="entry name" value="AP2_ERF"/>
    <property type="match status" value="1"/>
</dbReference>
<feature type="domain" description="AP2/ERF" evidence="7">
    <location>
        <begin position="7"/>
        <end position="62"/>
    </location>
</feature>
<dbReference type="GO" id="GO:0003677">
    <property type="term" value="F:DNA binding"/>
    <property type="evidence" value="ECO:0007669"/>
    <property type="project" value="UniProtKB-KW"/>
</dbReference>
<evidence type="ECO:0000259" key="6">
    <source>
        <dbReference type="PROSITE" id="PS50863"/>
    </source>
</evidence>
<keyword evidence="4" id="KW-0804">Transcription</keyword>
<sequence>MKLPISQYRGVLRLKNHKWGAQICKNKQHIWLGNFSNELEAAKTYDLAAQALYGYRATTNFKTLSPSDGSAWAELLVLRSHTTAEIVNMLQMRTYAFNQCLHKDQIQHMQRRHNASGQLVMPDQVMKRNQHELLFRRVISLSDIETHTRLRIPRQQTSKYLPFGVRRGMVQFEDEGGKLWKFQYTSWRGFHNLKSGWAYFARKKRIKQGDIISFWRVADELGAVRLLIHCDTRRSANVVPSILQPQPNNNTIRLFGVDITIPIEKINHAYVQVD</sequence>
<gene>
    <name evidence="8" type="ORF">LUZ62_082103</name>
</gene>
<dbReference type="InterPro" id="IPR003340">
    <property type="entry name" value="B3_DNA-bd"/>
</dbReference>
<dbReference type="Gene3D" id="2.40.330.10">
    <property type="entry name" value="DNA-binding pseudobarrel domain"/>
    <property type="match status" value="1"/>
</dbReference>
<dbReference type="InterPro" id="IPR016177">
    <property type="entry name" value="DNA-bd_dom_sf"/>
</dbReference>
<dbReference type="SMART" id="SM00380">
    <property type="entry name" value="AP2"/>
    <property type="match status" value="1"/>
</dbReference>
<comment type="caution">
    <text evidence="8">The sequence shown here is derived from an EMBL/GenBank/DDBJ whole genome shotgun (WGS) entry which is preliminary data.</text>
</comment>
<organism evidence="8 9">
    <name type="scientific">Rhynchospora pubera</name>
    <dbReference type="NCBI Taxonomy" id="906938"/>
    <lineage>
        <taxon>Eukaryota</taxon>
        <taxon>Viridiplantae</taxon>
        <taxon>Streptophyta</taxon>
        <taxon>Embryophyta</taxon>
        <taxon>Tracheophyta</taxon>
        <taxon>Spermatophyta</taxon>
        <taxon>Magnoliopsida</taxon>
        <taxon>Liliopsida</taxon>
        <taxon>Poales</taxon>
        <taxon>Cyperaceae</taxon>
        <taxon>Cyperoideae</taxon>
        <taxon>Rhynchosporeae</taxon>
        <taxon>Rhynchospora</taxon>
    </lineage>
</organism>
<keyword evidence="2" id="KW-0805">Transcription regulation</keyword>
<dbReference type="InterPro" id="IPR015300">
    <property type="entry name" value="DNA-bd_pseudobarrel_sf"/>
</dbReference>
<keyword evidence="3" id="KW-0238">DNA-binding</keyword>
<dbReference type="Gene3D" id="3.30.730.10">
    <property type="entry name" value="AP2/ERF domain"/>
    <property type="match status" value="1"/>
</dbReference>
<evidence type="ECO:0000256" key="4">
    <source>
        <dbReference type="ARBA" id="ARBA00023163"/>
    </source>
</evidence>
<dbReference type="SUPFAM" id="SSF54171">
    <property type="entry name" value="DNA-binding domain"/>
    <property type="match status" value="1"/>
</dbReference>
<dbReference type="SUPFAM" id="SSF101936">
    <property type="entry name" value="DNA-binding pseudobarrel domain"/>
    <property type="match status" value="1"/>
</dbReference>
<dbReference type="PANTHER" id="PTHR31140:SF1">
    <property type="entry name" value="AP2_ERF AND B3 DOMAIN-CONTAINING TRANSCRIPTION REPRESSOR RAV2"/>
    <property type="match status" value="1"/>
</dbReference>
<evidence type="ECO:0000313" key="8">
    <source>
        <dbReference type="EMBL" id="KAJ4747698.1"/>
    </source>
</evidence>
<dbReference type="InterPro" id="IPR044800">
    <property type="entry name" value="LEC2-like"/>
</dbReference>
<keyword evidence="9" id="KW-1185">Reference proteome</keyword>
<evidence type="ECO:0000259" key="7">
    <source>
        <dbReference type="PROSITE" id="PS51032"/>
    </source>
</evidence>
<evidence type="ECO:0000313" key="9">
    <source>
        <dbReference type="Proteomes" id="UP001140206"/>
    </source>
</evidence>
<feature type="domain" description="TF-B3" evidence="6">
    <location>
        <begin position="135"/>
        <end position="232"/>
    </location>
</feature>
<comment type="subcellular location">
    <subcellularLocation>
        <location evidence="1">Nucleus</location>
    </subcellularLocation>
</comment>
<dbReference type="GO" id="GO:0003700">
    <property type="term" value="F:DNA-binding transcription factor activity"/>
    <property type="evidence" value="ECO:0007669"/>
    <property type="project" value="InterPro"/>
</dbReference>
<reference evidence="8" key="1">
    <citation type="submission" date="2022-08" db="EMBL/GenBank/DDBJ databases">
        <authorList>
            <person name="Marques A."/>
        </authorList>
    </citation>
    <scope>NUCLEOTIDE SEQUENCE</scope>
    <source>
        <strain evidence="8">RhyPub2mFocal</strain>
        <tissue evidence="8">Leaves</tissue>
    </source>
</reference>
<name>A0AAV8C0Q6_9POAL</name>
<evidence type="ECO:0000256" key="1">
    <source>
        <dbReference type="ARBA" id="ARBA00004123"/>
    </source>
</evidence>
<keyword evidence="5" id="KW-0539">Nucleus</keyword>
<evidence type="ECO:0000256" key="2">
    <source>
        <dbReference type="ARBA" id="ARBA00023015"/>
    </source>
</evidence>
<dbReference type="CDD" id="cd00018">
    <property type="entry name" value="AP2"/>
    <property type="match status" value="1"/>
</dbReference>
<dbReference type="PROSITE" id="PS50863">
    <property type="entry name" value="B3"/>
    <property type="match status" value="1"/>
</dbReference>
<dbReference type="Pfam" id="PF02362">
    <property type="entry name" value="B3"/>
    <property type="match status" value="1"/>
</dbReference>
<protein>
    <submittedName>
        <fullName evidence="8">AP2/B3 transcription factor family protein</fullName>
    </submittedName>
</protein>
<dbReference type="EMBL" id="JAMFTS010000005">
    <property type="protein sequence ID" value="KAJ4747698.1"/>
    <property type="molecule type" value="Genomic_DNA"/>
</dbReference>
<dbReference type="PANTHER" id="PTHR31140">
    <property type="entry name" value="B3 DOMAIN-CONTAINING TRANSCRIPTION FACTOR ABI3"/>
    <property type="match status" value="1"/>
</dbReference>
<dbReference type="InterPro" id="IPR036955">
    <property type="entry name" value="AP2/ERF_dom_sf"/>
</dbReference>
<evidence type="ECO:0000256" key="3">
    <source>
        <dbReference type="ARBA" id="ARBA00023125"/>
    </source>
</evidence>
<dbReference type="InterPro" id="IPR001471">
    <property type="entry name" value="AP2/ERF_dom"/>
</dbReference>
<evidence type="ECO:0000256" key="5">
    <source>
        <dbReference type="ARBA" id="ARBA00023242"/>
    </source>
</evidence>
<dbReference type="CDD" id="cd10017">
    <property type="entry name" value="B3_DNA"/>
    <property type="match status" value="1"/>
</dbReference>
<dbReference type="AlphaFoldDB" id="A0AAV8C0Q6"/>
<dbReference type="Proteomes" id="UP001140206">
    <property type="component" value="Chromosome 5"/>
</dbReference>
<dbReference type="GO" id="GO:0005634">
    <property type="term" value="C:nucleus"/>
    <property type="evidence" value="ECO:0007669"/>
    <property type="project" value="UniProtKB-SubCell"/>
</dbReference>
<accession>A0AAV8C0Q6</accession>
<proteinExistence type="predicted"/>
<dbReference type="SMART" id="SM01019">
    <property type="entry name" value="B3"/>
    <property type="match status" value="1"/>
</dbReference>